<reference evidence="4" key="1">
    <citation type="submission" date="2017-09" db="EMBL/GenBank/DDBJ databases">
        <title>Depth-based differentiation of microbial function through sediment-hosted aquifers and enrichment of novel symbionts in the deep terrestrial subsurface.</title>
        <authorList>
            <person name="Probst A.J."/>
            <person name="Ladd B."/>
            <person name="Jarett J.K."/>
            <person name="Geller-Mcgrath D.E."/>
            <person name="Sieber C.M.K."/>
            <person name="Emerson J.B."/>
            <person name="Anantharaman K."/>
            <person name="Thomas B.C."/>
            <person name="Malmstrom R."/>
            <person name="Stieglmeier M."/>
            <person name="Klingl A."/>
            <person name="Woyke T."/>
            <person name="Ryan C.M."/>
            <person name="Banfield J.F."/>
        </authorList>
    </citation>
    <scope>NUCLEOTIDE SEQUENCE [LARGE SCALE GENOMIC DNA]</scope>
</reference>
<feature type="compositionally biased region" description="Basic and acidic residues" evidence="2">
    <location>
        <begin position="11"/>
        <end position="23"/>
    </location>
</feature>
<dbReference type="AlphaFoldDB" id="A0A2M7RIH3"/>
<dbReference type="EMBL" id="PFME01000004">
    <property type="protein sequence ID" value="PIY96555.1"/>
    <property type="molecule type" value="Genomic_DNA"/>
</dbReference>
<feature type="coiled-coil region" evidence="1">
    <location>
        <begin position="649"/>
        <end position="683"/>
    </location>
</feature>
<sequence>MGFETVPDINTGKEQEGEKEQKPKGLITPGRFLNAIQENVEKQPEVLEANEIFREKRGFEEAFWKGNLDEEKKERIKKLILSGQEIRFADNLGSALDRIPRILKVFQESKEHGVRITPEQERAMAVLQEVGDIFRHHEILEKYKVSLNRSIGFAKAEKFIELINDFQRQKGFRYAVIDELRELGYQIDKDFVKIALRSDKEKSGPQMNSPLMAISDFFEDIPYITKEAFDELDSFEQINYLKSRFNISIEGLSAFDYDCEPILRSIFEGCDFFDDAEISSQKMRIRVEHGVRANASWSGKEIVISHSDSSEVVIHELTHAREHNISDSSIVSGRSVMAEIEHEWPAVEQGYKEARNQAYPIEDPVRWKDSFDARPKFGLMTPYGARSYEHQHPWTEDLTTFVQEAFRVWKNYQDPFAASKDSPDFQKYLAVYEKKIDLLYSWGFLGKRGDSIHEFFKTCLAKYKRITTAEWEVEERQKKILEREQKDTERINELEESLRTKNIIRKLAGRIGVNLFKMSALTAPGIIFGWYGISVMGAISAVSFGRKFVLEAKDIFAYKKERERELKSLKGKKEKAEMREKFGIEDNPLIKERVKREEEKIALTRSKLEEANEAFNVKAAKEDEVFKLEKILQKIEYGSIPEELSGLSEKELNQHIISLCAKLEKLKKEAEILRQKYKNKEEEIKKGKVWKS</sequence>
<comment type="caution">
    <text evidence="3">The sequence shown here is derived from an EMBL/GenBank/DDBJ whole genome shotgun (WGS) entry which is preliminary data.</text>
</comment>
<feature type="region of interest" description="Disordered" evidence="2">
    <location>
        <begin position="1"/>
        <end position="26"/>
    </location>
</feature>
<evidence type="ECO:0000313" key="4">
    <source>
        <dbReference type="Proteomes" id="UP000230238"/>
    </source>
</evidence>
<accession>A0A2M7RIH3</accession>
<keyword evidence="1" id="KW-0175">Coiled coil</keyword>
<name>A0A2M7RIH3_9BACT</name>
<proteinExistence type="predicted"/>
<dbReference type="Proteomes" id="UP000230238">
    <property type="component" value="Unassembled WGS sequence"/>
</dbReference>
<gene>
    <name evidence="3" type="ORF">COY65_00325</name>
</gene>
<evidence type="ECO:0000313" key="3">
    <source>
        <dbReference type="EMBL" id="PIY96555.1"/>
    </source>
</evidence>
<evidence type="ECO:0000256" key="1">
    <source>
        <dbReference type="SAM" id="Coils"/>
    </source>
</evidence>
<evidence type="ECO:0000256" key="2">
    <source>
        <dbReference type="SAM" id="MobiDB-lite"/>
    </source>
</evidence>
<feature type="coiled-coil region" evidence="1">
    <location>
        <begin position="559"/>
        <end position="614"/>
    </location>
</feature>
<organism evidence="3 4">
    <name type="scientific">Candidatus Jorgensenbacteria bacterium CG_4_10_14_0_8_um_filter_39_13</name>
    <dbReference type="NCBI Taxonomy" id="1974589"/>
    <lineage>
        <taxon>Bacteria</taxon>
        <taxon>Candidatus Joergenseniibacteriota</taxon>
    </lineage>
</organism>
<protein>
    <submittedName>
        <fullName evidence="3">Uncharacterized protein</fullName>
    </submittedName>
</protein>